<organism evidence="2">
    <name type="scientific">Anopheles funestus</name>
    <name type="common">African malaria mosquito</name>
    <dbReference type="NCBI Taxonomy" id="62324"/>
    <lineage>
        <taxon>Eukaryota</taxon>
        <taxon>Metazoa</taxon>
        <taxon>Ecdysozoa</taxon>
        <taxon>Arthropoda</taxon>
        <taxon>Hexapoda</taxon>
        <taxon>Insecta</taxon>
        <taxon>Pterygota</taxon>
        <taxon>Neoptera</taxon>
        <taxon>Endopterygota</taxon>
        <taxon>Diptera</taxon>
        <taxon>Nematocera</taxon>
        <taxon>Culicoidea</taxon>
        <taxon>Culicidae</taxon>
        <taxon>Anophelinae</taxon>
        <taxon>Anopheles</taxon>
    </lineage>
</organism>
<dbReference type="GO" id="GO:0008061">
    <property type="term" value="F:chitin binding"/>
    <property type="evidence" value="ECO:0007669"/>
    <property type="project" value="InterPro"/>
</dbReference>
<dbReference type="EnsemblMetazoa" id="AFUN000393-RA">
    <property type="protein sequence ID" value="AFUN000393-PA"/>
    <property type="gene ID" value="AFUN000393"/>
</dbReference>
<dbReference type="Gene3D" id="3.20.20.80">
    <property type="entry name" value="Glycosidases"/>
    <property type="match status" value="1"/>
</dbReference>
<dbReference type="Gene3D" id="2.170.140.10">
    <property type="entry name" value="Chitin binding domain"/>
    <property type="match status" value="1"/>
</dbReference>
<dbReference type="VEuPathDB" id="VectorBase:AFUN000393"/>
<accession>A0A182R2K2</accession>
<dbReference type="Gene3D" id="3.10.50.10">
    <property type="match status" value="1"/>
</dbReference>
<sequence length="208" mass="24086">MSEKSRDCNACDQWNTVDDMVQFDKRDKWYCYESRKKVELISNDERLHAFKRLHPNFFPGVAGVGARISGPGTGAPHAKSPGFLGYNEICEASWSQKQFDSAQGAAYASDNSEWVSYDRVQNIKQKCDLISKYMCICGLKFNLLRSLKECVNGYKPFFCISDGFNRDPHDCNKYYRCYQGIKYFFSCPTELYFDEKILGCEWPYNVKC</sequence>
<dbReference type="SUPFAM" id="SSF54556">
    <property type="entry name" value="Chitinase insertion domain"/>
    <property type="match status" value="1"/>
</dbReference>
<dbReference type="SMART" id="SM00494">
    <property type="entry name" value="ChtBD2"/>
    <property type="match status" value="1"/>
</dbReference>
<dbReference type="AlphaFoldDB" id="A0A182R2K2"/>
<evidence type="ECO:0000313" key="2">
    <source>
        <dbReference type="EnsemblMetazoa" id="AFUN000393-PA"/>
    </source>
</evidence>
<dbReference type="Pfam" id="PF01607">
    <property type="entry name" value="CBM_14"/>
    <property type="match status" value="1"/>
</dbReference>
<reference evidence="2" key="1">
    <citation type="submission" date="2020-05" db="UniProtKB">
        <authorList>
            <consortium name="EnsemblMetazoa"/>
        </authorList>
    </citation>
    <scope>IDENTIFICATION</scope>
    <source>
        <strain evidence="2">FUMOZ</strain>
    </source>
</reference>
<dbReference type="SUPFAM" id="SSF57625">
    <property type="entry name" value="Invertebrate chitin-binding proteins"/>
    <property type="match status" value="1"/>
</dbReference>
<dbReference type="GO" id="GO:0005576">
    <property type="term" value="C:extracellular region"/>
    <property type="evidence" value="ECO:0007669"/>
    <property type="project" value="InterPro"/>
</dbReference>
<dbReference type="PROSITE" id="PS50940">
    <property type="entry name" value="CHIT_BIND_II"/>
    <property type="match status" value="1"/>
</dbReference>
<dbReference type="VEuPathDB" id="VectorBase:AFUN2_002202"/>
<dbReference type="InterPro" id="IPR029070">
    <property type="entry name" value="Chitinase_insertion_sf"/>
</dbReference>
<proteinExistence type="predicted"/>
<name>A0A182R2K2_ANOFN</name>
<evidence type="ECO:0000259" key="1">
    <source>
        <dbReference type="PROSITE" id="PS50940"/>
    </source>
</evidence>
<feature type="domain" description="Chitin-binding type-2" evidence="1">
    <location>
        <begin position="156"/>
        <end position="208"/>
    </location>
</feature>
<dbReference type="InterPro" id="IPR036508">
    <property type="entry name" value="Chitin-bd_dom_sf"/>
</dbReference>
<dbReference type="InterPro" id="IPR002557">
    <property type="entry name" value="Chitin-bd_dom"/>
</dbReference>
<protein>
    <recommendedName>
        <fullName evidence="1">Chitin-binding type-2 domain-containing protein</fullName>
    </recommendedName>
</protein>
<dbReference type="STRING" id="62324.A0A182R2K2"/>